<dbReference type="EMBL" id="MLCF01000109">
    <property type="protein sequence ID" value="OIV36193.1"/>
    <property type="molecule type" value="Genomic_DNA"/>
</dbReference>
<accession>A0A1J7BRW2</accession>
<dbReference type="GO" id="GO:0003676">
    <property type="term" value="F:nucleic acid binding"/>
    <property type="evidence" value="ECO:0007669"/>
    <property type="project" value="InterPro"/>
</dbReference>
<feature type="compositionally biased region" description="Low complexity" evidence="1">
    <location>
        <begin position="209"/>
        <end position="230"/>
    </location>
</feature>
<dbReference type="InterPro" id="IPR036397">
    <property type="entry name" value="RNaseH_sf"/>
</dbReference>
<dbReference type="STRING" id="1428644.BIV57_17705"/>
<dbReference type="AlphaFoldDB" id="A0A1J7BRW2"/>
<dbReference type="InterPro" id="IPR012337">
    <property type="entry name" value="RNaseH-like_sf"/>
</dbReference>
<feature type="domain" description="Exonuclease" evidence="2">
    <location>
        <begin position="17"/>
        <end position="190"/>
    </location>
</feature>
<gene>
    <name evidence="3" type="ORF">BIV57_17705</name>
</gene>
<feature type="non-terminal residue" evidence="3">
    <location>
        <position position="230"/>
    </location>
</feature>
<evidence type="ECO:0000313" key="3">
    <source>
        <dbReference type="EMBL" id="OIV36193.1"/>
    </source>
</evidence>
<name>A0A1J7BRW2_9ACTN</name>
<reference evidence="3 4" key="1">
    <citation type="submission" date="2016-10" db="EMBL/GenBank/DDBJ databases">
        <title>Genome sequence of Streptomyces gilvigriseus MUSC 26.</title>
        <authorList>
            <person name="Lee L.-H."/>
            <person name="Ser H.-L."/>
        </authorList>
    </citation>
    <scope>NUCLEOTIDE SEQUENCE [LARGE SCALE GENOMIC DNA]</scope>
    <source>
        <strain evidence="3 4">MUSC 26</strain>
    </source>
</reference>
<proteinExistence type="predicted"/>
<comment type="caution">
    <text evidence="3">The sequence shown here is derived from an EMBL/GenBank/DDBJ whole genome shotgun (WGS) entry which is preliminary data.</text>
</comment>
<dbReference type="SMART" id="SM00479">
    <property type="entry name" value="EXOIII"/>
    <property type="match status" value="1"/>
</dbReference>
<dbReference type="InterPro" id="IPR013520">
    <property type="entry name" value="Ribonucl_H"/>
</dbReference>
<dbReference type="SUPFAM" id="SSF53098">
    <property type="entry name" value="Ribonuclease H-like"/>
    <property type="match status" value="1"/>
</dbReference>
<dbReference type="CDD" id="cd06127">
    <property type="entry name" value="DEDDh"/>
    <property type="match status" value="1"/>
</dbReference>
<protein>
    <recommendedName>
        <fullName evidence="2">Exonuclease domain-containing protein</fullName>
    </recommendedName>
</protein>
<keyword evidence="4" id="KW-1185">Reference proteome</keyword>
<evidence type="ECO:0000256" key="1">
    <source>
        <dbReference type="SAM" id="MobiDB-lite"/>
    </source>
</evidence>
<feature type="region of interest" description="Disordered" evidence="1">
    <location>
        <begin position="208"/>
        <end position="230"/>
    </location>
</feature>
<dbReference type="Pfam" id="PF00929">
    <property type="entry name" value="RNase_T"/>
    <property type="match status" value="1"/>
</dbReference>
<organism evidence="3 4">
    <name type="scientific">Mangrovactinospora gilvigrisea</name>
    <dbReference type="NCBI Taxonomy" id="1428644"/>
    <lineage>
        <taxon>Bacteria</taxon>
        <taxon>Bacillati</taxon>
        <taxon>Actinomycetota</taxon>
        <taxon>Actinomycetes</taxon>
        <taxon>Kitasatosporales</taxon>
        <taxon>Streptomycetaceae</taxon>
        <taxon>Mangrovactinospora</taxon>
    </lineage>
</organism>
<evidence type="ECO:0000313" key="4">
    <source>
        <dbReference type="Proteomes" id="UP000243342"/>
    </source>
</evidence>
<sequence>MVPEGGPDLGAALAGTTFVVVDFEALTPAGRPAEPTEVAALALVVRDGRWAADGRFASLIRPPEDVPVTRWDLASGMVEAELRAAPPVAEVLGRLDGLLAAPPYRLVAQHAPTEAGLIARQRAHCPVLAATPLLDTVRMARRVLPELRSHSLDVLLRHYRIPRPPDRHRAAPDVEVTAEVFRRLLAEGAAAGCWRSLGDLDAAVGMRPKAAQEAAQEAAQKAAQEAAQEA</sequence>
<dbReference type="GO" id="GO:0004527">
    <property type="term" value="F:exonuclease activity"/>
    <property type="evidence" value="ECO:0007669"/>
    <property type="project" value="UniProtKB-ARBA"/>
</dbReference>
<evidence type="ECO:0000259" key="2">
    <source>
        <dbReference type="SMART" id="SM00479"/>
    </source>
</evidence>
<dbReference type="Gene3D" id="3.30.420.10">
    <property type="entry name" value="Ribonuclease H-like superfamily/Ribonuclease H"/>
    <property type="match status" value="1"/>
</dbReference>
<dbReference type="Proteomes" id="UP000243342">
    <property type="component" value="Unassembled WGS sequence"/>
</dbReference>